<dbReference type="SMART" id="SM00382">
    <property type="entry name" value="AAA"/>
    <property type="match status" value="1"/>
</dbReference>
<feature type="domain" description="AAA+ ATPase" evidence="1">
    <location>
        <begin position="178"/>
        <end position="349"/>
    </location>
</feature>
<dbReference type="AlphaFoldDB" id="A0A1H9JVG6"/>
<dbReference type="InterPro" id="IPR038724">
    <property type="entry name" value="RepA"/>
</dbReference>
<organism evidence="2 3">
    <name type="scientific">Thalassovita taeanensis</name>
    <dbReference type="NCBI Taxonomy" id="657014"/>
    <lineage>
        <taxon>Bacteria</taxon>
        <taxon>Pseudomonadati</taxon>
        <taxon>Pseudomonadota</taxon>
        <taxon>Alphaproteobacteria</taxon>
        <taxon>Rhodobacterales</taxon>
        <taxon>Roseobacteraceae</taxon>
        <taxon>Thalassovita</taxon>
    </lineage>
</organism>
<dbReference type="InterPro" id="IPR003593">
    <property type="entry name" value="AAA+_ATPase"/>
</dbReference>
<evidence type="ECO:0000313" key="2">
    <source>
        <dbReference type="EMBL" id="SEQ90777.1"/>
    </source>
</evidence>
<dbReference type="CDD" id="cd01125">
    <property type="entry name" value="RepA_RSF1010_like"/>
    <property type="match status" value="1"/>
</dbReference>
<proteinExistence type="predicted"/>
<dbReference type="Gene3D" id="3.40.50.300">
    <property type="entry name" value="P-loop containing nucleotide triphosphate hydrolases"/>
    <property type="match status" value="1"/>
</dbReference>
<protein>
    <submittedName>
        <fullName evidence="2">AAA domain-containing protein</fullName>
    </submittedName>
</protein>
<gene>
    <name evidence="2" type="ORF">SAMN04488092_11646</name>
</gene>
<accession>A0A1H9JVG6</accession>
<dbReference type="STRING" id="657014.SAMN04488092_11646"/>
<evidence type="ECO:0000313" key="3">
    <source>
        <dbReference type="Proteomes" id="UP000198634"/>
    </source>
</evidence>
<dbReference type="Proteomes" id="UP000198634">
    <property type="component" value="Unassembled WGS sequence"/>
</dbReference>
<reference evidence="2 3" key="1">
    <citation type="submission" date="2016-10" db="EMBL/GenBank/DDBJ databases">
        <authorList>
            <person name="de Groot N.N."/>
        </authorList>
    </citation>
    <scope>NUCLEOTIDE SEQUENCE [LARGE SCALE GENOMIC DNA]</scope>
    <source>
        <strain evidence="2 3">DSM 22007</strain>
    </source>
</reference>
<dbReference type="OrthoDB" id="1496333at2"/>
<evidence type="ECO:0000259" key="1">
    <source>
        <dbReference type="SMART" id="SM00382"/>
    </source>
</evidence>
<keyword evidence="3" id="KW-1185">Reference proteome</keyword>
<dbReference type="SUPFAM" id="SSF52540">
    <property type="entry name" value="P-loop containing nucleoside triphosphate hydrolases"/>
    <property type="match status" value="1"/>
</dbReference>
<dbReference type="InterPro" id="IPR027417">
    <property type="entry name" value="P-loop_NTPase"/>
</dbReference>
<dbReference type="Pfam" id="PF13481">
    <property type="entry name" value="AAA_25"/>
    <property type="match status" value="1"/>
</dbReference>
<name>A0A1H9JVG6_9RHOB</name>
<dbReference type="RefSeq" id="WP_090270991.1">
    <property type="nucleotide sequence ID" value="NZ_FOEP01000016.1"/>
</dbReference>
<sequence length="499" mass="53919">MTALPDHGYLSSFIAHYGVSAATSGAAEAGRAQSFSRPQTRSDEEVRAACRSASNGANFIALEAGKHKGVSADHADFDHSGADQAFTNYVYFHSGNYEQTKRIVLASKLGQREKMQNRPDYLERTLDRAADQEFALVDYPNLQDKVVVPNSQRFKLLSGSAIDALVPIGWRVKSVFVAEGLGSIVGPSKSGKSFLATCLGCAIAEGQGWFGFKTKPAPVVYVSLEGNAGFQQRAKAWTTYHGRPMPENFAAILQPFLLTSEQDIQDLAAVCPQGCVVIIDTLSRATPGLDENSGKDMGVIVAAASRLQLLIGGLVILVHHTGKDVEKGSRGHSSLPAALDGSLVVSRDGDCRAFTLDKVKDGEDGAKFGFRLQTVKIGIDEDGDEITSCVVIPDESGSISKADRLTPSQKFAFTTFMKAFSEIERPDFSGLRIGVPLATWRDVFYREDTADNAEAKRKRFQRARSDLVRIGKLTVEDDVYYSGPSFPSVADQLGGGENE</sequence>
<dbReference type="EMBL" id="FOEP01000016">
    <property type="protein sequence ID" value="SEQ90777.1"/>
    <property type="molecule type" value="Genomic_DNA"/>
</dbReference>